<gene>
    <name evidence="1" type="ORF">Lisr_2264</name>
</gene>
<protein>
    <submittedName>
        <fullName evidence="1">Uncharacterized protein</fullName>
    </submittedName>
</protein>
<dbReference type="EMBL" id="LNYH01000141">
    <property type="protein sequence ID" value="KTD15877.1"/>
    <property type="molecule type" value="Genomic_DNA"/>
</dbReference>
<dbReference type="PATRIC" id="fig|454.4.peg.2477"/>
<dbReference type="RefSeq" id="WP_058502559.1">
    <property type="nucleotide sequence ID" value="NZ_CAAAJA010000064.1"/>
</dbReference>
<evidence type="ECO:0000313" key="1">
    <source>
        <dbReference type="EMBL" id="KTD15877.1"/>
    </source>
</evidence>
<evidence type="ECO:0000313" key="2">
    <source>
        <dbReference type="Proteomes" id="UP000054761"/>
    </source>
</evidence>
<proteinExistence type="predicted"/>
<organism evidence="1 2">
    <name type="scientific">Legionella israelensis</name>
    <dbReference type="NCBI Taxonomy" id="454"/>
    <lineage>
        <taxon>Bacteria</taxon>
        <taxon>Pseudomonadati</taxon>
        <taxon>Pseudomonadota</taxon>
        <taxon>Gammaproteobacteria</taxon>
        <taxon>Legionellales</taxon>
        <taxon>Legionellaceae</taxon>
        <taxon>Legionella</taxon>
    </lineage>
</organism>
<accession>A0A0W0V6Z5</accession>
<name>A0A0W0V6Z5_9GAMM</name>
<dbReference type="AlphaFoldDB" id="A0A0W0V6Z5"/>
<sequence>MNEIDIKLADENGEIVDYGFDLISHLIDQQSVKNINNEKEALYYYLNEDEFISYDGIKLKFHLKNKTLLKNILINLFTIVPAYISSKGTLNFTLSDGKLESLSIEELVSLQTENINEKVNQLVH</sequence>
<dbReference type="STRING" id="454.Lisr_2264"/>
<comment type="caution">
    <text evidence="1">The sequence shown here is derived from an EMBL/GenBank/DDBJ whole genome shotgun (WGS) entry which is preliminary data.</text>
</comment>
<reference evidence="1 2" key="1">
    <citation type="submission" date="2015-11" db="EMBL/GenBank/DDBJ databases">
        <title>Genomic analysis of 38 Legionella species identifies large and diverse effector repertoires.</title>
        <authorList>
            <person name="Burstein D."/>
            <person name="Amaro F."/>
            <person name="Zusman T."/>
            <person name="Lifshitz Z."/>
            <person name="Cohen O."/>
            <person name="Gilbert J.A."/>
            <person name="Pupko T."/>
            <person name="Shuman H.A."/>
            <person name="Segal G."/>
        </authorList>
    </citation>
    <scope>NUCLEOTIDE SEQUENCE [LARGE SCALE GENOMIC DNA]</scope>
    <source>
        <strain evidence="1 2">Bercovier 4</strain>
    </source>
</reference>
<keyword evidence="2" id="KW-1185">Reference proteome</keyword>
<dbReference type="Proteomes" id="UP000054761">
    <property type="component" value="Unassembled WGS sequence"/>
</dbReference>